<dbReference type="Gene3D" id="2.40.70.10">
    <property type="entry name" value="Acid Proteases"/>
    <property type="match status" value="1"/>
</dbReference>
<dbReference type="Gene3D" id="3.30.70.270">
    <property type="match status" value="1"/>
</dbReference>
<feature type="compositionally biased region" description="Acidic residues" evidence="1">
    <location>
        <begin position="209"/>
        <end position="220"/>
    </location>
</feature>
<dbReference type="EMBL" id="LUGH01002297">
    <property type="protein sequence ID" value="OBZ80301.1"/>
    <property type="molecule type" value="Genomic_DNA"/>
</dbReference>
<sequence length="417" mass="47025">SNITKPQEKKANQKQDNNVSQSIALLGETEDKLPKGKSAPRTSGTLNGHIAEFILDGGCTSYIISLKLAKEMGIRDVEPCNQSVMFGDGKQYDPIGIAKNIRLQVGDSEVISVNAMCFDVGDRYGFIVGREGLHALRIGTDWSSHFWYLKNDMGTVPLSVHYTKNMTRDQINSDDEEYPEDDDLANDNDYQEDHIDQDDNEEGHLIIEASDDEEGLEDNPIESNDGSNENRLGGLLDRITLYENINNITKAKLIQLVIEYKDCFGTGYEHLSQTNLLKFHVDTGNAKPIYKRPYAFLSLSEKRMLKKDLELMVQQGILVPNTHVPNNSSQSGWSFPCRYVPKKTGDKRLVTNFRELNAVTVRDTWPLPNVIDVLESLAGAHWFGILDLLKAFQQIAVEEDFIQKLTIATPWGNYSYR</sequence>
<feature type="region of interest" description="Disordered" evidence="1">
    <location>
        <begin position="169"/>
        <end position="229"/>
    </location>
</feature>
<reference evidence="2 3" key="1">
    <citation type="submission" date="2016-03" db="EMBL/GenBank/DDBJ databases">
        <title>Choanephora cucurbitarum.</title>
        <authorList>
            <person name="Min B."/>
            <person name="Park H."/>
            <person name="Park J.-H."/>
            <person name="Shin H.-D."/>
            <person name="Choi I.-G."/>
        </authorList>
    </citation>
    <scope>NUCLEOTIDE SEQUENCE [LARGE SCALE GENOMIC DNA]</scope>
    <source>
        <strain evidence="2 3">KUS-F28377</strain>
    </source>
</reference>
<dbReference type="SUPFAM" id="SSF56672">
    <property type="entry name" value="DNA/RNA polymerases"/>
    <property type="match status" value="1"/>
</dbReference>
<dbReference type="OrthoDB" id="2289688at2759"/>
<accession>A0A1C7MTV8</accession>
<feature type="compositionally biased region" description="Polar residues" evidence="1">
    <location>
        <begin position="14"/>
        <end position="23"/>
    </location>
</feature>
<dbReference type="InterPro" id="IPR043502">
    <property type="entry name" value="DNA/RNA_pol_sf"/>
</dbReference>
<dbReference type="Gene3D" id="3.10.10.10">
    <property type="entry name" value="HIV Type 1 Reverse Transcriptase, subunit A, domain 1"/>
    <property type="match status" value="1"/>
</dbReference>
<dbReference type="Proteomes" id="UP000093000">
    <property type="component" value="Unassembled WGS sequence"/>
</dbReference>
<gene>
    <name evidence="2" type="ORF">A0J61_11650</name>
</gene>
<dbReference type="Pfam" id="PF13650">
    <property type="entry name" value="Asp_protease_2"/>
    <property type="match status" value="1"/>
</dbReference>
<dbReference type="InterPro" id="IPR043128">
    <property type="entry name" value="Rev_trsase/Diguanyl_cyclase"/>
</dbReference>
<feature type="compositionally biased region" description="Basic and acidic residues" evidence="1">
    <location>
        <begin position="1"/>
        <end position="13"/>
    </location>
</feature>
<feature type="non-terminal residue" evidence="2">
    <location>
        <position position="1"/>
    </location>
</feature>
<proteinExistence type="predicted"/>
<dbReference type="SUPFAM" id="SSF50630">
    <property type="entry name" value="Acid proteases"/>
    <property type="match status" value="1"/>
</dbReference>
<organism evidence="2 3">
    <name type="scientific">Choanephora cucurbitarum</name>
    <dbReference type="NCBI Taxonomy" id="101091"/>
    <lineage>
        <taxon>Eukaryota</taxon>
        <taxon>Fungi</taxon>
        <taxon>Fungi incertae sedis</taxon>
        <taxon>Mucoromycota</taxon>
        <taxon>Mucoromycotina</taxon>
        <taxon>Mucoromycetes</taxon>
        <taxon>Mucorales</taxon>
        <taxon>Mucorineae</taxon>
        <taxon>Choanephoraceae</taxon>
        <taxon>Choanephoroideae</taxon>
        <taxon>Choanephora</taxon>
    </lineage>
</organism>
<evidence type="ECO:0000313" key="2">
    <source>
        <dbReference type="EMBL" id="OBZ80301.1"/>
    </source>
</evidence>
<comment type="caution">
    <text evidence="2">The sequence shown here is derived from an EMBL/GenBank/DDBJ whole genome shotgun (WGS) entry which is preliminary data.</text>
</comment>
<protein>
    <recommendedName>
        <fullName evidence="4">Reverse transcriptase domain-containing protein</fullName>
    </recommendedName>
</protein>
<dbReference type="InParanoid" id="A0A1C7MTV8"/>
<feature type="compositionally biased region" description="Acidic residues" evidence="1">
    <location>
        <begin position="172"/>
        <end position="201"/>
    </location>
</feature>
<evidence type="ECO:0000313" key="3">
    <source>
        <dbReference type="Proteomes" id="UP000093000"/>
    </source>
</evidence>
<dbReference type="AlphaFoldDB" id="A0A1C7MTV8"/>
<evidence type="ECO:0000256" key="1">
    <source>
        <dbReference type="SAM" id="MobiDB-lite"/>
    </source>
</evidence>
<name>A0A1C7MTV8_9FUNG</name>
<evidence type="ECO:0008006" key="4">
    <source>
        <dbReference type="Google" id="ProtNLM"/>
    </source>
</evidence>
<dbReference type="CDD" id="cd00303">
    <property type="entry name" value="retropepsin_like"/>
    <property type="match status" value="1"/>
</dbReference>
<dbReference type="PANTHER" id="PTHR24559:SF444">
    <property type="entry name" value="REVERSE TRANSCRIPTASE DOMAIN-CONTAINING PROTEIN"/>
    <property type="match status" value="1"/>
</dbReference>
<dbReference type="InterPro" id="IPR053134">
    <property type="entry name" value="RNA-dir_DNA_polymerase"/>
</dbReference>
<keyword evidence="3" id="KW-1185">Reference proteome</keyword>
<feature type="non-terminal residue" evidence="2">
    <location>
        <position position="417"/>
    </location>
</feature>
<feature type="region of interest" description="Disordered" evidence="1">
    <location>
        <begin position="1"/>
        <end position="25"/>
    </location>
</feature>
<dbReference type="STRING" id="101091.A0A1C7MTV8"/>
<dbReference type="PANTHER" id="PTHR24559">
    <property type="entry name" value="TRANSPOSON TY3-I GAG-POL POLYPROTEIN"/>
    <property type="match status" value="1"/>
</dbReference>
<dbReference type="CDD" id="cd01647">
    <property type="entry name" value="RT_LTR"/>
    <property type="match status" value="1"/>
</dbReference>
<dbReference type="InterPro" id="IPR021109">
    <property type="entry name" value="Peptidase_aspartic_dom_sf"/>
</dbReference>